<protein>
    <recommendedName>
        <fullName evidence="4">DNA-directed RNA polymerase subunit P</fullName>
    </recommendedName>
</protein>
<organism evidence="2 3">
    <name type="scientific">Blautia faecis</name>
    <dbReference type="NCBI Taxonomy" id="871665"/>
    <lineage>
        <taxon>Bacteria</taxon>
        <taxon>Bacillati</taxon>
        <taxon>Bacillota</taxon>
        <taxon>Clostridia</taxon>
        <taxon>Lachnospirales</taxon>
        <taxon>Lachnospiraceae</taxon>
        <taxon>Blautia</taxon>
    </lineage>
</organism>
<feature type="transmembrane region" description="Helical" evidence="1">
    <location>
        <begin position="339"/>
        <end position="358"/>
    </location>
</feature>
<reference evidence="2 3" key="1">
    <citation type="journal article" date="2020" name="Cell Host Microbe">
        <title>Functional and Genomic Variation between Human-Derived Isolates of Lachnospiraceae Reveals Inter- and Intra-Species Diversity.</title>
        <authorList>
            <person name="Sorbara M.T."/>
            <person name="Littmann E.R."/>
            <person name="Fontana E."/>
            <person name="Moody T.U."/>
            <person name="Kohout C.E."/>
            <person name="Gjonbalaj M."/>
            <person name="Eaton V."/>
            <person name="Seok R."/>
            <person name="Leiner I.M."/>
            <person name="Pamer E.G."/>
        </authorList>
    </citation>
    <scope>NUCLEOTIDE SEQUENCE [LARGE SCALE GENOMIC DNA]</scope>
    <source>
        <strain evidence="2 3">MSK.17.74</strain>
    </source>
</reference>
<proteinExistence type="predicted"/>
<keyword evidence="1" id="KW-0472">Membrane</keyword>
<keyword evidence="3" id="KW-1185">Reference proteome</keyword>
<accession>A0ABX2H7X8</accession>
<dbReference type="PANTHER" id="PTHR37826">
    <property type="entry name" value="FLOTILLIN BAND_7_5 DOMAIN PROTEIN"/>
    <property type="match status" value="1"/>
</dbReference>
<evidence type="ECO:0008006" key="4">
    <source>
        <dbReference type="Google" id="ProtNLM"/>
    </source>
</evidence>
<evidence type="ECO:0000313" key="3">
    <source>
        <dbReference type="Proteomes" id="UP001644719"/>
    </source>
</evidence>
<comment type="caution">
    <text evidence="2">The sequence shown here is derived from an EMBL/GenBank/DDBJ whole genome shotgun (WGS) entry which is preliminary data.</text>
</comment>
<dbReference type="RefSeq" id="WP_118579330.1">
    <property type="nucleotide sequence ID" value="NZ_JAAIPU010000010.1"/>
</dbReference>
<dbReference type="Gene3D" id="2.20.28.30">
    <property type="entry name" value="RNA polymerase ii, chain L"/>
    <property type="match status" value="2"/>
</dbReference>
<sequence>MSDLLEYKCPCCGGAIEFNSTLQKMKCPYCDTEFDMETVKEFNEAAANQQSDELNWESASDNSWKEDEASGMSVYICQSCGGEIVADESTGASSCPFCGNPVVMSGKFSGTLRPDFIIPFKLDKKAAKEGLTKHLHGKILLPKVFKKENHIDEIKGVYVPFWLFDTDASADIRYHATKTRFWSDSDYDYTETSHYSVFRAGNIGFDQIPVDGSSKIDNDLTESLEPYVISEAVDFATPYLAGYVADKYDVSAEESAERANQRVRKAAEDAFRDTVIGYDSVTPEDTRIQLKGGKTHYALFPVWLLSTTWKGNHYLFGMNGQTGKFVGNLPVDKGIFTKWFLGLTAGFSVAAYAIAWLIHTFC</sequence>
<keyword evidence="1" id="KW-1133">Transmembrane helix</keyword>
<evidence type="ECO:0000256" key="1">
    <source>
        <dbReference type="SAM" id="Phobius"/>
    </source>
</evidence>
<dbReference type="EMBL" id="JAAITS010000019">
    <property type="protein sequence ID" value="NSG85451.1"/>
    <property type="molecule type" value="Genomic_DNA"/>
</dbReference>
<keyword evidence="1" id="KW-0812">Transmembrane</keyword>
<dbReference type="PANTHER" id="PTHR37826:SF3">
    <property type="entry name" value="J DOMAIN-CONTAINING PROTEIN"/>
    <property type="match status" value="1"/>
</dbReference>
<evidence type="ECO:0000313" key="2">
    <source>
        <dbReference type="EMBL" id="NSG85451.1"/>
    </source>
</evidence>
<dbReference type="Proteomes" id="UP001644719">
    <property type="component" value="Unassembled WGS sequence"/>
</dbReference>
<gene>
    <name evidence="2" type="ORF">G5B17_08380</name>
</gene>
<name>A0ABX2H7X8_9FIRM</name>